<protein>
    <submittedName>
        <fullName evidence="2">Uncharacterized protein</fullName>
    </submittedName>
</protein>
<dbReference type="RefSeq" id="WP_186908664.1">
    <property type="nucleotide sequence ID" value="NZ_JAWRIY010000117.1"/>
</dbReference>
<keyword evidence="3" id="KW-1185">Reference proteome</keyword>
<comment type="caution">
    <text evidence="2">The sequence shown here is derived from an EMBL/GenBank/DDBJ whole genome shotgun (WGS) entry which is preliminary data.</text>
</comment>
<dbReference type="AlphaFoldDB" id="A0A8J6MBA3"/>
<evidence type="ECO:0000313" key="3">
    <source>
        <dbReference type="Proteomes" id="UP000661435"/>
    </source>
</evidence>
<evidence type="ECO:0000313" key="2">
    <source>
        <dbReference type="EMBL" id="MBC5734839.1"/>
    </source>
</evidence>
<evidence type="ECO:0000256" key="1">
    <source>
        <dbReference type="SAM" id="Phobius"/>
    </source>
</evidence>
<accession>A0A8J6MBA3</accession>
<gene>
    <name evidence="2" type="ORF">H8S57_14060</name>
</gene>
<feature type="transmembrane region" description="Helical" evidence="1">
    <location>
        <begin position="12"/>
        <end position="34"/>
    </location>
</feature>
<organism evidence="2 3">
    <name type="scientific">Lawsonibacter hominis</name>
    <dbReference type="NCBI Taxonomy" id="2763053"/>
    <lineage>
        <taxon>Bacteria</taxon>
        <taxon>Bacillati</taxon>
        <taxon>Bacillota</taxon>
        <taxon>Clostridia</taxon>
        <taxon>Eubacteriales</taxon>
        <taxon>Oscillospiraceae</taxon>
        <taxon>Lawsonibacter</taxon>
    </lineage>
</organism>
<feature type="transmembrane region" description="Helical" evidence="1">
    <location>
        <begin position="100"/>
        <end position="121"/>
    </location>
</feature>
<feature type="transmembrane region" description="Helical" evidence="1">
    <location>
        <begin position="46"/>
        <end position="65"/>
    </location>
</feature>
<dbReference type="EMBL" id="JACOPP010000026">
    <property type="protein sequence ID" value="MBC5734839.1"/>
    <property type="molecule type" value="Genomic_DNA"/>
</dbReference>
<keyword evidence="1" id="KW-0812">Transmembrane</keyword>
<name>A0A8J6MBA3_9FIRM</name>
<keyword evidence="1" id="KW-0472">Membrane</keyword>
<dbReference type="Proteomes" id="UP000661435">
    <property type="component" value="Unassembled WGS sequence"/>
</dbReference>
<reference evidence="2" key="1">
    <citation type="submission" date="2020-08" db="EMBL/GenBank/DDBJ databases">
        <title>Genome public.</title>
        <authorList>
            <person name="Liu C."/>
            <person name="Sun Q."/>
        </authorList>
    </citation>
    <scope>NUCLEOTIDE SEQUENCE</scope>
    <source>
        <strain evidence="2">NSJ-51</strain>
    </source>
</reference>
<sequence length="126" mass="14165">MTQRRSKRIYFILYLLYFVLLMLHHILAPVFHSLAAVRFQLLPRTVYELLILAAAVFLLCGRSYLNARLPRTGGVLWGQAGCLALSVLATALLWRFASIGAVRFGLLLSLGSLFDLCAALLSRRRD</sequence>
<feature type="transmembrane region" description="Helical" evidence="1">
    <location>
        <begin position="74"/>
        <end position="94"/>
    </location>
</feature>
<keyword evidence="1" id="KW-1133">Transmembrane helix</keyword>
<proteinExistence type="predicted"/>